<dbReference type="KEGG" id="bmic:BMR1_03g01805"/>
<reference evidence="7 8" key="2">
    <citation type="journal article" date="2013" name="PLoS ONE">
        <title>Whole genome mapping and re-organization of the nuclear and mitochondrial genomes of Babesia microti isolates.</title>
        <authorList>
            <person name="Cornillot E."/>
            <person name="Dassouli A."/>
            <person name="Garg A."/>
            <person name="Pachikara N."/>
            <person name="Randazzo S."/>
            <person name="Depoix D."/>
            <person name="Carcy B."/>
            <person name="Delbecq S."/>
            <person name="Frutos R."/>
            <person name="Silva J.C."/>
            <person name="Sutton R."/>
            <person name="Krause P.J."/>
            <person name="Mamoun C.B."/>
        </authorList>
    </citation>
    <scope>NUCLEOTIDE SEQUENCE [LARGE SCALE GENOMIC DNA]</scope>
    <source>
        <strain evidence="7 8">RI</strain>
    </source>
</reference>
<dbReference type="PANTHER" id="PTHR19854">
    <property type="entry name" value="TRANSDUCIN BETA-LIKE 3"/>
    <property type="match status" value="1"/>
</dbReference>
<dbReference type="GO" id="GO:0000480">
    <property type="term" value="P:endonucleolytic cleavage in 5'-ETS of tricistronic rRNA transcript (SSU-rRNA, 5.8S rRNA, LSU-rRNA)"/>
    <property type="evidence" value="ECO:0007669"/>
    <property type="project" value="TreeGrafter"/>
</dbReference>
<keyword evidence="8" id="KW-1185">Reference proteome</keyword>
<feature type="repeat" description="WD" evidence="5">
    <location>
        <begin position="589"/>
        <end position="629"/>
    </location>
</feature>
<dbReference type="GeneID" id="24425002"/>
<dbReference type="SMART" id="SM00320">
    <property type="entry name" value="WD40"/>
    <property type="match status" value="9"/>
</dbReference>
<keyword evidence="4" id="KW-0539">Nucleus</keyword>
<name>A0A1R4ABJ9_BABMR</name>
<evidence type="ECO:0000256" key="1">
    <source>
        <dbReference type="ARBA" id="ARBA00004604"/>
    </source>
</evidence>
<keyword evidence="2 5" id="KW-0853">WD repeat</keyword>
<dbReference type="OrthoDB" id="189968at2759"/>
<dbReference type="PROSITE" id="PS50082">
    <property type="entry name" value="WD_REPEATS_2"/>
    <property type="match status" value="3"/>
</dbReference>
<evidence type="ECO:0000313" key="8">
    <source>
        <dbReference type="Proteomes" id="UP000002899"/>
    </source>
</evidence>
<protein>
    <submittedName>
        <fullName evidence="7">UTP13, TBL3, U3 small nucleolar RNA-associated protein 13</fullName>
    </submittedName>
</protein>
<dbReference type="AlphaFoldDB" id="A0A1R4ABJ9"/>
<feature type="repeat" description="WD" evidence="5">
    <location>
        <begin position="506"/>
        <end position="538"/>
    </location>
</feature>
<proteinExistence type="predicted"/>
<sequence length="848" mass="95617">MLVESLENISNSAFPFELRMRLQSFIEDRLIFISSQSAFISYKNDLIFVTRLLDPSIITNFDQNSPNIAAYPLARTSCVLKTSHLSECGHLKCSCIKQYGNLSNFVSNGNVLALYFTSNLIVTYKLTWLPIRDSSDDIGLDLTKNLEFKAKRAALTCIALDDSGDYLACSYFDSTTLVYNSDNVYRKFNVKDAVSLMRFHDACLFCSSNQGDIYIYYLAESVIKLFQGHNSNISDLCFLSFNNTSGFLSSSFDSIVNLYSMDRNISLESSKCDHQVPLKQFLFSNPVIGITVLNTELYEKNFDTKSPWLLLAVTESYSFELIDPITTITLKKVTSGSNSAKRVFFCNNFFVVFTSSFELEFYDIKTFDLLYGMCCNFDKCYYARIPPTNFVTENLDCPFLLVLNGDEKVRLVSTSGYNMQITLYNHPDVVLTADMLGEFIATGSKDGTLIIYNLIQRNKINTICASQNSIVSIVLFKQTGSVNFVTADLENIVKIWSNDGTLLHITVAHSKTVNHIAISPNHKIIATASSDKIVKLFNNKLELLGSCKGHSKSVNHSIFIEKDMLLVTASNDTLVKCWNVKSFECIKTFQGHDNPVLVITQLDDYYIASADVTGIIKIWNLRNSLCAHTLQPHANKIWYMGLHSRFLVTCSEDDSIILWKYTENANTIPPSKERIRDQTEIDSLLASKNYVNALFLGIKLDMPSKALEIVTKFSEFIIFNQFSDDNSSTDCFVGSSLIKPLLNKIIKTRGSSEFANLLSCLCHLIRVCISNAKLSNIGNLFLSELLKHCNFDDLNLVSGHLQLGDLALLQSKHYNRIFHMAEKAWLLDLLVLDCGDLQVSKTMHHLNR</sequence>
<evidence type="ECO:0000256" key="2">
    <source>
        <dbReference type="ARBA" id="ARBA00022574"/>
    </source>
</evidence>
<dbReference type="GO" id="GO:0000472">
    <property type="term" value="P:endonucleolytic cleavage to generate mature 5'-end of SSU-rRNA from (SSU-rRNA, 5.8S rRNA, LSU-rRNA)"/>
    <property type="evidence" value="ECO:0007669"/>
    <property type="project" value="TreeGrafter"/>
</dbReference>
<dbReference type="PANTHER" id="PTHR19854:SF15">
    <property type="entry name" value="TRANSDUCIN BETA-LIKE PROTEIN 3"/>
    <property type="match status" value="1"/>
</dbReference>
<evidence type="ECO:0000256" key="5">
    <source>
        <dbReference type="PROSITE-ProRule" id="PRU00221"/>
    </source>
</evidence>
<dbReference type="VEuPathDB" id="PiroplasmaDB:BMR1_03g01805"/>
<dbReference type="Pfam" id="PF00400">
    <property type="entry name" value="WD40"/>
    <property type="match status" value="5"/>
</dbReference>
<dbReference type="Gene3D" id="2.130.10.10">
    <property type="entry name" value="YVTN repeat-like/Quinoprotein amine dehydrogenase"/>
    <property type="match status" value="3"/>
</dbReference>
<organism evidence="7 8">
    <name type="scientific">Babesia microti (strain RI)</name>
    <dbReference type="NCBI Taxonomy" id="1133968"/>
    <lineage>
        <taxon>Eukaryota</taxon>
        <taxon>Sar</taxon>
        <taxon>Alveolata</taxon>
        <taxon>Apicomplexa</taxon>
        <taxon>Aconoidasida</taxon>
        <taxon>Piroplasmida</taxon>
        <taxon>Babesiidae</taxon>
        <taxon>Babesia</taxon>
    </lineage>
</organism>
<evidence type="ECO:0000313" key="7">
    <source>
        <dbReference type="EMBL" id="SJK86389.1"/>
    </source>
</evidence>
<gene>
    <name evidence="7" type="ORF">BMR1_03g01805</name>
</gene>
<evidence type="ECO:0000256" key="4">
    <source>
        <dbReference type="ARBA" id="ARBA00023242"/>
    </source>
</evidence>
<dbReference type="RefSeq" id="XP_021338551.1">
    <property type="nucleotide sequence ID" value="XM_021481979.1"/>
</dbReference>
<dbReference type="CDD" id="cd00200">
    <property type="entry name" value="WD40"/>
    <property type="match status" value="1"/>
</dbReference>
<dbReference type="InterPro" id="IPR013934">
    <property type="entry name" value="Utp13_C"/>
</dbReference>
<dbReference type="InterPro" id="IPR015943">
    <property type="entry name" value="WD40/YVTN_repeat-like_dom_sf"/>
</dbReference>
<dbReference type="GO" id="GO:0030686">
    <property type="term" value="C:90S preribosome"/>
    <property type="evidence" value="ECO:0007669"/>
    <property type="project" value="TreeGrafter"/>
</dbReference>
<dbReference type="GO" id="GO:0032040">
    <property type="term" value="C:small-subunit processome"/>
    <property type="evidence" value="ECO:0007669"/>
    <property type="project" value="InterPro"/>
</dbReference>
<dbReference type="GO" id="GO:0034511">
    <property type="term" value="F:U3 snoRNA binding"/>
    <property type="evidence" value="ECO:0007669"/>
    <property type="project" value="TreeGrafter"/>
</dbReference>
<dbReference type="InterPro" id="IPR001680">
    <property type="entry name" value="WD40_rpt"/>
</dbReference>
<evidence type="ECO:0000256" key="3">
    <source>
        <dbReference type="ARBA" id="ARBA00022737"/>
    </source>
</evidence>
<feature type="domain" description="U3 small nucleolar RNA-associated protein 13 C-terminal" evidence="6">
    <location>
        <begin position="679"/>
        <end position="830"/>
    </location>
</feature>
<dbReference type="InterPro" id="IPR036322">
    <property type="entry name" value="WD40_repeat_dom_sf"/>
</dbReference>
<reference evidence="7 8" key="1">
    <citation type="journal article" date="2012" name="Nucleic Acids Res.">
        <title>Sequencing of the smallest Apicomplexan genome from the human pathogen Babesia microti.</title>
        <authorList>
            <person name="Cornillot E."/>
            <person name="Hadj-Kaddour K."/>
            <person name="Dassouli A."/>
            <person name="Noel B."/>
            <person name="Ranwez V."/>
            <person name="Vacherie B."/>
            <person name="Augagneur Y."/>
            <person name="Bres V."/>
            <person name="Duclos A."/>
            <person name="Randazzo S."/>
            <person name="Carcy B."/>
            <person name="Debierre-Grockiego F."/>
            <person name="Delbecq S."/>
            <person name="Moubri-Menage K."/>
            <person name="Shams-Eldin H."/>
            <person name="Usmani-Brown S."/>
            <person name="Bringaud F."/>
            <person name="Wincker P."/>
            <person name="Vivares C.P."/>
            <person name="Schwarz R.T."/>
            <person name="Schetters T.P."/>
            <person name="Krause P.J."/>
            <person name="Gorenflot A."/>
            <person name="Berry V."/>
            <person name="Barbe V."/>
            <person name="Ben Mamoun C."/>
        </authorList>
    </citation>
    <scope>NUCLEOTIDE SEQUENCE [LARGE SCALE GENOMIC DNA]</scope>
    <source>
        <strain evidence="7 8">RI</strain>
    </source>
</reference>
<accession>A0A1R4ABJ9</accession>
<dbReference type="Pfam" id="PF08625">
    <property type="entry name" value="Utp13"/>
    <property type="match status" value="1"/>
</dbReference>
<evidence type="ECO:0000259" key="6">
    <source>
        <dbReference type="Pfam" id="PF08625"/>
    </source>
</evidence>
<comment type="subcellular location">
    <subcellularLocation>
        <location evidence="1">Nucleus</location>
        <location evidence="1">Nucleolus</location>
    </subcellularLocation>
</comment>
<keyword evidence="3" id="KW-0677">Repeat</keyword>
<dbReference type="SUPFAM" id="SSF50978">
    <property type="entry name" value="WD40 repeat-like"/>
    <property type="match status" value="2"/>
</dbReference>
<feature type="repeat" description="WD" evidence="5">
    <location>
        <begin position="547"/>
        <end position="588"/>
    </location>
</feature>
<dbReference type="Proteomes" id="UP000002899">
    <property type="component" value="Chromosome III"/>
</dbReference>
<reference evidence="7 8" key="3">
    <citation type="journal article" date="2016" name="Sci. Rep.">
        <title>Genome-wide diversity and gene expression profiling of Babesia microti isolates identify polymorphic genes that mediate host-pathogen interactions.</title>
        <authorList>
            <person name="Silva J.C."/>
            <person name="Cornillot E."/>
            <person name="McCracken C."/>
            <person name="Usmani-Brown S."/>
            <person name="Dwivedi A."/>
            <person name="Ifeonu O.O."/>
            <person name="Crabtree J."/>
            <person name="Gotia H.T."/>
            <person name="Virji A.Z."/>
            <person name="Reynes C."/>
            <person name="Colinge J."/>
            <person name="Kumar V."/>
            <person name="Lawres L."/>
            <person name="Pazzi J.E."/>
            <person name="Pablo J.V."/>
            <person name="Hung C."/>
            <person name="Brancato J."/>
            <person name="Kumari P."/>
            <person name="Orvis J."/>
            <person name="Tretina K."/>
            <person name="Chibucos M."/>
            <person name="Ott S."/>
            <person name="Sadzewicz L."/>
            <person name="Sengamalay N."/>
            <person name="Shetty A.C."/>
            <person name="Su Q."/>
            <person name="Tallon L."/>
            <person name="Fraser C.M."/>
            <person name="Frutos R."/>
            <person name="Molina D.M."/>
            <person name="Krause P.J."/>
            <person name="Ben Mamoun C."/>
        </authorList>
    </citation>
    <scope>NUCLEOTIDE SEQUENCE [LARGE SCALE GENOMIC DNA]</scope>
    <source>
        <strain evidence="7 8">RI</strain>
    </source>
</reference>
<dbReference type="EMBL" id="LN871598">
    <property type="protein sequence ID" value="SJK86389.1"/>
    <property type="molecule type" value="Genomic_DNA"/>
</dbReference>